<dbReference type="InterPro" id="IPR036890">
    <property type="entry name" value="HATPase_C_sf"/>
</dbReference>
<evidence type="ECO:0000313" key="11">
    <source>
        <dbReference type="EMBL" id="GIG94892.1"/>
    </source>
</evidence>
<keyword evidence="7" id="KW-0067">ATP-binding</keyword>
<dbReference type="Gene3D" id="1.20.5.1930">
    <property type="match status" value="1"/>
</dbReference>
<keyword evidence="9" id="KW-0812">Transmembrane</keyword>
<dbReference type="EMBL" id="BONX01000007">
    <property type="protein sequence ID" value="GIG94892.1"/>
    <property type="molecule type" value="Genomic_DNA"/>
</dbReference>
<evidence type="ECO:0000256" key="2">
    <source>
        <dbReference type="ARBA" id="ARBA00012438"/>
    </source>
</evidence>
<feature type="domain" description="Signal transduction histidine kinase subgroup 3 dimerisation and phosphoacceptor" evidence="10">
    <location>
        <begin position="172"/>
        <end position="237"/>
    </location>
</feature>
<dbReference type="Pfam" id="PF07730">
    <property type="entry name" value="HisKA_3"/>
    <property type="match status" value="1"/>
</dbReference>
<keyword evidence="4" id="KW-0808">Transferase</keyword>
<dbReference type="CDD" id="cd16917">
    <property type="entry name" value="HATPase_UhpB-NarQ-NarX-like"/>
    <property type="match status" value="1"/>
</dbReference>
<keyword evidence="5" id="KW-0547">Nucleotide-binding</keyword>
<organism evidence="11 12">
    <name type="scientific">Plantactinospora mayteni</name>
    <dbReference type="NCBI Taxonomy" id="566021"/>
    <lineage>
        <taxon>Bacteria</taxon>
        <taxon>Bacillati</taxon>
        <taxon>Actinomycetota</taxon>
        <taxon>Actinomycetes</taxon>
        <taxon>Micromonosporales</taxon>
        <taxon>Micromonosporaceae</taxon>
        <taxon>Plantactinospora</taxon>
    </lineage>
</organism>
<name>A0ABQ4EL33_9ACTN</name>
<evidence type="ECO:0000256" key="7">
    <source>
        <dbReference type="ARBA" id="ARBA00022840"/>
    </source>
</evidence>
<dbReference type="GO" id="GO:0016301">
    <property type="term" value="F:kinase activity"/>
    <property type="evidence" value="ECO:0007669"/>
    <property type="project" value="UniProtKB-KW"/>
</dbReference>
<proteinExistence type="predicted"/>
<keyword evidence="3" id="KW-0597">Phosphoprotein</keyword>
<feature type="transmembrane region" description="Helical" evidence="9">
    <location>
        <begin position="119"/>
        <end position="139"/>
    </location>
</feature>
<dbReference type="PANTHER" id="PTHR24421">
    <property type="entry name" value="NITRATE/NITRITE SENSOR PROTEIN NARX-RELATED"/>
    <property type="match status" value="1"/>
</dbReference>
<dbReference type="SUPFAM" id="SSF55874">
    <property type="entry name" value="ATPase domain of HSP90 chaperone/DNA topoisomerase II/histidine kinase"/>
    <property type="match status" value="1"/>
</dbReference>
<evidence type="ECO:0000259" key="10">
    <source>
        <dbReference type="Pfam" id="PF07730"/>
    </source>
</evidence>
<evidence type="ECO:0000256" key="6">
    <source>
        <dbReference type="ARBA" id="ARBA00022777"/>
    </source>
</evidence>
<evidence type="ECO:0000256" key="4">
    <source>
        <dbReference type="ARBA" id="ARBA00022679"/>
    </source>
</evidence>
<keyword evidence="9" id="KW-1133">Transmembrane helix</keyword>
<keyword evidence="12" id="KW-1185">Reference proteome</keyword>
<comment type="catalytic activity">
    <reaction evidence="1">
        <text>ATP + protein L-histidine = ADP + protein N-phospho-L-histidine.</text>
        <dbReference type="EC" id="2.7.13.3"/>
    </reaction>
</comment>
<dbReference type="EC" id="2.7.13.3" evidence="2"/>
<keyword evidence="9" id="KW-0472">Membrane</keyword>
<dbReference type="InterPro" id="IPR050482">
    <property type="entry name" value="Sensor_HK_TwoCompSys"/>
</dbReference>
<comment type="caution">
    <text evidence="11">The sequence shown here is derived from an EMBL/GenBank/DDBJ whole genome shotgun (WGS) entry which is preliminary data.</text>
</comment>
<dbReference type="InterPro" id="IPR011712">
    <property type="entry name" value="Sig_transdc_His_kin_sub3_dim/P"/>
</dbReference>
<evidence type="ECO:0000256" key="5">
    <source>
        <dbReference type="ARBA" id="ARBA00022741"/>
    </source>
</evidence>
<evidence type="ECO:0000256" key="9">
    <source>
        <dbReference type="SAM" id="Phobius"/>
    </source>
</evidence>
<evidence type="ECO:0000256" key="8">
    <source>
        <dbReference type="ARBA" id="ARBA00023012"/>
    </source>
</evidence>
<dbReference type="Gene3D" id="3.30.565.10">
    <property type="entry name" value="Histidine kinase-like ATPase, C-terminal domain"/>
    <property type="match status" value="1"/>
</dbReference>
<reference evidence="11 12" key="1">
    <citation type="submission" date="2021-01" db="EMBL/GenBank/DDBJ databases">
        <title>Whole genome shotgun sequence of Plantactinospora mayteni NBRC 109088.</title>
        <authorList>
            <person name="Komaki H."/>
            <person name="Tamura T."/>
        </authorList>
    </citation>
    <scope>NUCLEOTIDE SEQUENCE [LARGE SCALE GENOMIC DNA]</scope>
    <source>
        <strain evidence="11 12">NBRC 109088</strain>
    </source>
</reference>
<evidence type="ECO:0000313" key="12">
    <source>
        <dbReference type="Proteomes" id="UP000621500"/>
    </source>
</evidence>
<dbReference type="PANTHER" id="PTHR24421:SF10">
    <property type="entry name" value="NITRATE_NITRITE SENSOR PROTEIN NARQ"/>
    <property type="match status" value="1"/>
</dbReference>
<feature type="transmembrane region" description="Helical" evidence="9">
    <location>
        <begin position="40"/>
        <end position="70"/>
    </location>
</feature>
<gene>
    <name evidence="11" type="ORF">Pma05_14650</name>
</gene>
<evidence type="ECO:0000256" key="1">
    <source>
        <dbReference type="ARBA" id="ARBA00000085"/>
    </source>
</evidence>
<keyword evidence="6 11" id="KW-0418">Kinase</keyword>
<dbReference type="Proteomes" id="UP000621500">
    <property type="component" value="Unassembled WGS sequence"/>
</dbReference>
<keyword evidence="8" id="KW-0902">Two-component regulatory system</keyword>
<protein>
    <recommendedName>
        <fullName evidence="2">histidine kinase</fullName>
        <ecNumber evidence="2">2.7.13.3</ecNumber>
    </recommendedName>
</protein>
<accession>A0ABQ4EL33</accession>
<evidence type="ECO:0000256" key="3">
    <source>
        <dbReference type="ARBA" id="ARBA00022553"/>
    </source>
</evidence>
<feature type="transmembrane region" description="Helical" evidence="9">
    <location>
        <begin position="7"/>
        <end position="28"/>
    </location>
</feature>
<feature type="transmembrane region" description="Helical" evidence="9">
    <location>
        <begin position="91"/>
        <end position="107"/>
    </location>
</feature>
<sequence>MPRPPRLVMLGSTIAISLLVGSVVWTTVTSGPAPWLRLDIAAAVVACTLVPVAVTWPVAGGLALAALAAVSPVATPAATFAAINAARQRPFPTAVAVAVAGLAGHALQGRWRPLTGLSYGWWLLLMAAAYAALLGWGTWARARQALVMSLRERARRAEAEQGRRVTEARIAERTRIAQEMHDVLAHRLSLLAVYAGALEYRPDSSPERLAAAAGVIRGGVHQALDELREVVTVLRQEPAGADPDSPPGPELRDVPRLVGEAREAGLTVSFEDRTDPNLAEAAVAPVTGRTAYRVVQEALTNARKHAAGQPVRVHLAGSPGGTLVVDVRNPLSYQLPELPGAGIGLVGLTERVSLAGGRLDHAVNVAGEFHLRAELPWRT</sequence>